<protein>
    <submittedName>
        <fullName evidence="2">Uncharacterized protein</fullName>
    </submittedName>
</protein>
<organism evidence="2">
    <name type="scientific">Brassica campestris</name>
    <name type="common">Field mustard</name>
    <dbReference type="NCBI Taxonomy" id="3711"/>
    <lineage>
        <taxon>Eukaryota</taxon>
        <taxon>Viridiplantae</taxon>
        <taxon>Streptophyta</taxon>
        <taxon>Embryophyta</taxon>
        <taxon>Tracheophyta</taxon>
        <taxon>Spermatophyta</taxon>
        <taxon>Magnoliopsida</taxon>
        <taxon>eudicotyledons</taxon>
        <taxon>Gunneridae</taxon>
        <taxon>Pentapetalae</taxon>
        <taxon>rosids</taxon>
        <taxon>malvids</taxon>
        <taxon>Brassicales</taxon>
        <taxon>Brassicaceae</taxon>
        <taxon>Brassiceae</taxon>
        <taxon>Brassica</taxon>
    </lineage>
</organism>
<evidence type="ECO:0000256" key="1">
    <source>
        <dbReference type="SAM" id="SignalP"/>
    </source>
</evidence>
<proteinExistence type="predicted"/>
<accession>A0A3P5YVK0</accession>
<sequence length="42" mass="4753">MTLGRLLLTLVDVDGCGWTVVGTFNFWGQEISLNRNQPCIRK</sequence>
<evidence type="ECO:0000313" key="2">
    <source>
        <dbReference type="EMBL" id="VDC70969.1"/>
    </source>
</evidence>
<name>A0A3P5YVK0_BRACM</name>
<dbReference type="EMBL" id="LR031570">
    <property type="protein sequence ID" value="VDC70969.1"/>
    <property type="molecule type" value="Genomic_DNA"/>
</dbReference>
<keyword evidence="1" id="KW-0732">Signal</keyword>
<feature type="signal peptide" evidence="1">
    <location>
        <begin position="1"/>
        <end position="15"/>
    </location>
</feature>
<gene>
    <name evidence="2" type="ORF">BRAA05T20683Z</name>
</gene>
<dbReference type="AlphaFoldDB" id="A0A3P5YVK0"/>
<reference evidence="2" key="1">
    <citation type="submission" date="2018-11" db="EMBL/GenBank/DDBJ databases">
        <authorList>
            <consortium name="Genoscope - CEA"/>
            <person name="William W."/>
        </authorList>
    </citation>
    <scope>NUCLEOTIDE SEQUENCE</scope>
</reference>
<feature type="chain" id="PRO_5018235466" evidence="1">
    <location>
        <begin position="16"/>
        <end position="42"/>
    </location>
</feature>